<dbReference type="PANTHER" id="PTHR42754">
    <property type="entry name" value="ENDOGLUCANASE"/>
    <property type="match status" value="1"/>
</dbReference>
<protein>
    <submittedName>
        <fullName evidence="2">Hint domain-containing protein</fullName>
    </submittedName>
</protein>
<feature type="domain" description="Hedgehog/Intein (Hint)" evidence="1">
    <location>
        <begin position="447"/>
        <end position="593"/>
    </location>
</feature>
<evidence type="ECO:0000313" key="3">
    <source>
        <dbReference type="Proteomes" id="UP000199582"/>
    </source>
</evidence>
<dbReference type="SUPFAM" id="SSF51294">
    <property type="entry name" value="Hedgehog/intein (Hint) domain"/>
    <property type="match status" value="1"/>
</dbReference>
<dbReference type="RefSeq" id="WP_093033139.1">
    <property type="nucleotide sequence ID" value="NZ_FOAG01000002.1"/>
</dbReference>
<organism evidence="2 3">
    <name type="scientific">Roseovarius azorensis</name>
    <dbReference type="NCBI Taxonomy" id="1287727"/>
    <lineage>
        <taxon>Bacteria</taxon>
        <taxon>Pseudomonadati</taxon>
        <taxon>Pseudomonadota</taxon>
        <taxon>Alphaproteobacteria</taxon>
        <taxon>Rhodobacterales</taxon>
        <taxon>Roseobacteraceae</taxon>
        <taxon>Roseovarius</taxon>
    </lineage>
</organism>
<keyword evidence="3" id="KW-1185">Reference proteome</keyword>
<dbReference type="Proteomes" id="UP000199582">
    <property type="component" value="Unassembled WGS sequence"/>
</dbReference>
<dbReference type="InterPro" id="IPR036844">
    <property type="entry name" value="Hint_dom_sf"/>
</dbReference>
<dbReference type="STRING" id="1287727.SAMN05443999_102425"/>
<dbReference type="PANTHER" id="PTHR42754:SF1">
    <property type="entry name" value="LIPOPROTEIN"/>
    <property type="match status" value="1"/>
</dbReference>
<dbReference type="EMBL" id="FOAG01000002">
    <property type="protein sequence ID" value="SEK86362.1"/>
    <property type="molecule type" value="Genomic_DNA"/>
</dbReference>
<evidence type="ECO:0000313" key="2">
    <source>
        <dbReference type="EMBL" id="SEK86362.1"/>
    </source>
</evidence>
<evidence type="ECO:0000259" key="1">
    <source>
        <dbReference type="Pfam" id="PF13403"/>
    </source>
</evidence>
<sequence length="649" mass="69678">MLIRLSGVTGFFEDLEPQITVLPDGGYVVVWQGQTPDQGWDVFVQHFDAFGKEVAPMQTLQGATGALDDTVPQVTALPDGGYVVTWQGATADNQGVDIFVQQFDAAGNQVSDFRMQGVGGNQNDVTPQITTLADGGYVITWSGSGTSGAGSEIFIRQFDADGNPVNAANTRLNTGLGNVPDNSPQITALPDGGYVVIWTGGTGSLNQGGDIMVRQFDAAGNQITNTMLRGESGNFVDTQSQIAVLADGGYVVAWQGQTTSQSNDVFLQRFDAAGNQLSRTTLQGQPGNFTDTAPKITALADGGYAVVWEGRDSNQTGPIRNDIYLRQFDAAGNVVVSERLQGVPGDPDSFNDQRAQIAALVDGGYVVVWQGDTDDGEGFDIFTRQYDADGTLVAENRLAAFGAVVDTRPDIIPLPGGGYLVVWEGGTLDGQRRDIFINRFNALGEPVCFTRGTLIETASGPVPVERLAAGDMLRTLDHGFRPVRLVCRTACDSIDLRLRPAIRPVRITAGALGNGLPQRDLLVSPQHRMLVSSRIAERMFGTTEVLIPAIRLTALPGVFIDESVTEVEYFHVLLDEHQVIFAEGAPSESLLTGPQALRAVGAAAREEIRALFPQIAEAEYAPIPARPVPLGRQQKKLVERHSRNRRPVL</sequence>
<dbReference type="Pfam" id="PF13403">
    <property type="entry name" value="Hint_2"/>
    <property type="match status" value="1"/>
</dbReference>
<proteinExistence type="predicted"/>
<accession>A0A1H7KHW0</accession>
<gene>
    <name evidence="2" type="ORF">SAMN05443999_102425</name>
</gene>
<reference evidence="2 3" key="1">
    <citation type="submission" date="2016-10" db="EMBL/GenBank/DDBJ databases">
        <authorList>
            <person name="de Groot N.N."/>
        </authorList>
    </citation>
    <scope>NUCLEOTIDE SEQUENCE [LARGE SCALE GENOMIC DNA]</scope>
    <source>
        <strain evidence="2 3">DSM 100674</strain>
    </source>
</reference>
<dbReference type="OrthoDB" id="6305173at2"/>
<dbReference type="SUPFAM" id="SSF82171">
    <property type="entry name" value="DPP6 N-terminal domain-like"/>
    <property type="match status" value="1"/>
</dbReference>
<dbReference type="InterPro" id="IPR028992">
    <property type="entry name" value="Hedgehog/Intein_dom"/>
</dbReference>
<name>A0A1H7KHW0_9RHOB</name>
<dbReference type="AlphaFoldDB" id="A0A1H7KHW0"/>